<dbReference type="EMBL" id="BAAAET010000006">
    <property type="protein sequence ID" value="GAA0701001.1"/>
    <property type="molecule type" value="Genomic_DNA"/>
</dbReference>
<reference evidence="2 3" key="1">
    <citation type="journal article" date="2019" name="Int. J. Syst. Evol. Microbiol.">
        <title>The Global Catalogue of Microorganisms (GCM) 10K type strain sequencing project: providing services to taxonomists for standard genome sequencing and annotation.</title>
        <authorList>
            <consortium name="The Broad Institute Genomics Platform"/>
            <consortium name="The Broad Institute Genome Sequencing Center for Infectious Disease"/>
            <person name="Wu L."/>
            <person name="Ma J."/>
        </authorList>
    </citation>
    <scope>NUCLEOTIDE SEQUENCE [LARGE SCALE GENOMIC DNA]</scope>
    <source>
        <strain evidence="2 3">JCM 15134</strain>
    </source>
</reference>
<evidence type="ECO:0000313" key="2">
    <source>
        <dbReference type="EMBL" id="GAA0701001.1"/>
    </source>
</evidence>
<dbReference type="RefSeq" id="WP_343808519.1">
    <property type="nucleotide sequence ID" value="NZ_BAAAET010000006.1"/>
</dbReference>
<organism evidence="2 3">
    <name type="scientific">Marinobacterium maritimum</name>
    <dbReference type="NCBI Taxonomy" id="500162"/>
    <lineage>
        <taxon>Bacteria</taxon>
        <taxon>Pseudomonadati</taxon>
        <taxon>Pseudomonadota</taxon>
        <taxon>Gammaproteobacteria</taxon>
        <taxon>Oceanospirillales</taxon>
        <taxon>Oceanospirillaceae</taxon>
        <taxon>Marinobacterium</taxon>
    </lineage>
</organism>
<keyword evidence="3" id="KW-1185">Reference proteome</keyword>
<protein>
    <recommendedName>
        <fullName evidence="4">Lipoprotein</fullName>
    </recommendedName>
</protein>
<dbReference type="Proteomes" id="UP001499915">
    <property type="component" value="Unassembled WGS sequence"/>
</dbReference>
<proteinExistence type="predicted"/>
<evidence type="ECO:0000256" key="1">
    <source>
        <dbReference type="SAM" id="Coils"/>
    </source>
</evidence>
<keyword evidence="1" id="KW-0175">Coiled coil</keyword>
<accession>A0ABN1IA46</accession>
<evidence type="ECO:0008006" key="4">
    <source>
        <dbReference type="Google" id="ProtNLM"/>
    </source>
</evidence>
<comment type="caution">
    <text evidence="2">The sequence shown here is derived from an EMBL/GenBank/DDBJ whole genome shotgun (WGS) entry which is preliminary data.</text>
</comment>
<gene>
    <name evidence="2" type="ORF">GCM10009104_32640</name>
</gene>
<name>A0ABN1IA46_9GAMM</name>
<dbReference type="PROSITE" id="PS51257">
    <property type="entry name" value="PROKAR_LIPOPROTEIN"/>
    <property type="match status" value="1"/>
</dbReference>
<feature type="coiled-coil region" evidence="1">
    <location>
        <begin position="48"/>
        <end position="75"/>
    </location>
</feature>
<sequence length="206" mass="23352">MRASIPLLVALLLSGCTTYPLGLDEESWQQLSPQQKLEAGQQQAELDQARDLRLAREAEARAEEARREANELMLRRREAAYGERVQCVLEPAAYRNGGEWQRLKPVAMDLVMGMSLGIELHEVKRSYRTHEAVAWFDGQQVFICPDEYSARRGSERCVSVAGHHREYRQGLIRQIESGNFLKGRLSCSLVERGPGWKNQGHGGGYR</sequence>
<evidence type="ECO:0000313" key="3">
    <source>
        <dbReference type="Proteomes" id="UP001499915"/>
    </source>
</evidence>